<protein>
    <submittedName>
        <fullName evidence="5">FAD-dependent oxidoreductase</fullName>
    </submittedName>
</protein>
<gene>
    <name evidence="5" type="ORF">ACFOY1_18040</name>
</gene>
<organism evidence="5 6">
    <name type="scientific">Candidimonas humi</name>
    <dbReference type="NCBI Taxonomy" id="683355"/>
    <lineage>
        <taxon>Bacteria</taxon>
        <taxon>Pseudomonadati</taxon>
        <taxon>Pseudomonadota</taxon>
        <taxon>Betaproteobacteria</taxon>
        <taxon>Burkholderiales</taxon>
        <taxon>Alcaligenaceae</taxon>
        <taxon>Candidimonas</taxon>
    </lineage>
</organism>
<evidence type="ECO:0000256" key="2">
    <source>
        <dbReference type="ARBA" id="ARBA00022630"/>
    </source>
</evidence>
<reference evidence="6" key="1">
    <citation type="journal article" date="2019" name="Int. J. Syst. Evol. Microbiol.">
        <title>The Global Catalogue of Microorganisms (GCM) 10K type strain sequencing project: providing services to taxonomists for standard genome sequencing and annotation.</title>
        <authorList>
            <consortium name="The Broad Institute Genomics Platform"/>
            <consortium name="The Broad Institute Genome Sequencing Center for Infectious Disease"/>
            <person name="Wu L."/>
            <person name="Ma J."/>
        </authorList>
    </citation>
    <scope>NUCLEOTIDE SEQUENCE [LARGE SCALE GENOMIC DNA]</scope>
    <source>
        <strain evidence="6">LMG 24813</strain>
    </source>
</reference>
<proteinExistence type="predicted"/>
<dbReference type="EMBL" id="JBHSBV010000007">
    <property type="protein sequence ID" value="MFC4202857.1"/>
    <property type="molecule type" value="Genomic_DNA"/>
</dbReference>
<dbReference type="Proteomes" id="UP001595848">
    <property type="component" value="Unassembled WGS sequence"/>
</dbReference>
<dbReference type="RefSeq" id="WP_217965404.1">
    <property type="nucleotide sequence ID" value="NZ_JAHTBN010000006.1"/>
</dbReference>
<evidence type="ECO:0000313" key="6">
    <source>
        <dbReference type="Proteomes" id="UP001595848"/>
    </source>
</evidence>
<evidence type="ECO:0000313" key="5">
    <source>
        <dbReference type="EMBL" id="MFC4202857.1"/>
    </source>
</evidence>
<dbReference type="PANTHER" id="PTHR43004:SF19">
    <property type="entry name" value="BINDING MONOOXYGENASE, PUTATIVE (JCVI)-RELATED"/>
    <property type="match status" value="1"/>
</dbReference>
<keyword evidence="6" id="KW-1185">Reference proteome</keyword>
<dbReference type="PANTHER" id="PTHR43004">
    <property type="entry name" value="TRK SYSTEM POTASSIUM UPTAKE PROTEIN"/>
    <property type="match status" value="1"/>
</dbReference>
<comment type="cofactor">
    <cofactor evidence="1">
        <name>FAD</name>
        <dbReference type="ChEBI" id="CHEBI:57692"/>
    </cofactor>
</comment>
<keyword evidence="3" id="KW-0274">FAD</keyword>
<evidence type="ECO:0000256" key="1">
    <source>
        <dbReference type="ARBA" id="ARBA00001974"/>
    </source>
</evidence>
<sequence>MGDIDYQALEFEYRPQQAGAAARHPIVIVGAGPVGLSLALDLAQRGSKVVVLDDDYRLSTGSRAICFAKRTLDIWDRLGVGQKMIDKGVSWNVGKIFFKGEEVWRFDLLPEPGHRRPAFINLQQYYCEGFLCEQVAAHPGIDLRWKHKAVGVENRADDVLLTVETPDGPYTLAAEWLVACDGSRSPLRKMLGQETHGRIFRDRFLIADVRMQAEFPTERWFWFDPPFHPNQSVLLHRQPDNIWRIDFQLGWNADPVEEVKPENVLPRVRALLGKDTAFELEWVSIYTFACERMDHFRHGRVLFAGDSAHRVSPFGARGANSGVQDADNLAWKLHLVTRGLAPEALIDSYAAERELAADENIRHSSHSTDFITPKSEISLLFRNTVLKLAKRYEFARTLVNSGRLSTATAYTGSPLNTPDSERFTHLLPLGAVAPDAPILADGRDGWWLSRLDGRYTVAIFCRSGLPPQETLQQLDELRRDALGVQLLLVATPACAGQAARSGLPTVVDAQGVLARRYDASEHTTYLIRPDQHIAARWRSCAAQPIEAALRRASGYTEDTPA</sequence>
<dbReference type="InterPro" id="IPR050641">
    <property type="entry name" value="RIFMO-like"/>
</dbReference>
<dbReference type="NCBIfam" id="NF006002">
    <property type="entry name" value="PRK08132.1"/>
    <property type="match status" value="1"/>
</dbReference>
<dbReference type="Pfam" id="PF01494">
    <property type="entry name" value="FAD_binding_3"/>
    <property type="match status" value="1"/>
</dbReference>
<accession>A0ABV8P5D8</accession>
<keyword evidence="2" id="KW-0285">Flavoprotein</keyword>
<name>A0ABV8P5D8_9BURK</name>
<evidence type="ECO:0000256" key="3">
    <source>
        <dbReference type="ARBA" id="ARBA00022827"/>
    </source>
</evidence>
<dbReference type="InterPro" id="IPR002938">
    <property type="entry name" value="FAD-bd"/>
</dbReference>
<comment type="caution">
    <text evidence="5">The sequence shown here is derived from an EMBL/GenBank/DDBJ whole genome shotgun (WGS) entry which is preliminary data.</text>
</comment>
<evidence type="ECO:0000259" key="4">
    <source>
        <dbReference type="Pfam" id="PF01494"/>
    </source>
</evidence>
<feature type="domain" description="FAD-binding" evidence="4">
    <location>
        <begin position="25"/>
        <end position="362"/>
    </location>
</feature>